<accession>A0A6H5G7D8</accession>
<name>A0A6H5G7D8_9HEMI</name>
<sequence length="513" mass="59289">MQQYWTISDHIEQYRTSSYHIRPYWTISFLIKPYQTILECIRPYRTITDHIGQYWTVCMMGPWAQYGLLRSRVRHIYFSGAFPAVVETYSEAVESFDVRDRLDAVKATLSKMDTVCGFSRTASDSAGPCLLLPYQLPSSATISLNRVYRYGKRRVYRASTKTEGDSGKQPNRIINVVAVRRNSIFFSITVNYSTPETNKYEPSLGNMEYNRINLELKLKLDLILKIKLKFEVENSETQPRTRCDTESPCSASGCLNQWTTRGPPIELLFSRGFELSVLLPSQLSQFALRWLWCSVQHRAFIPIQAALLGRKFFNVRQEDAQLLSLFQSSQRLVRTAPLLDLVGRISEIARSVCAAYSSFENVHVLVGRKNDPQLFFAGIVEQRCVAVAERLPFHEPYHYQYSIRRIVEEYCRIGCPYFDEIGLAYSKDCEIESFARVAKESFRVALDSFDSPFLVRGNRKIRSEFSSRRMNLRDGCFWLRGKRCASDGCDGWLWLNKHRLSVRGALCLSRGFR</sequence>
<proteinExistence type="predicted"/>
<evidence type="ECO:0000313" key="1">
    <source>
        <dbReference type="EMBL" id="CAA9998778.1"/>
    </source>
</evidence>
<feature type="non-terminal residue" evidence="1">
    <location>
        <position position="513"/>
    </location>
</feature>
<dbReference type="Proteomes" id="UP000479000">
    <property type="component" value="Unassembled WGS sequence"/>
</dbReference>
<gene>
    <name evidence="1" type="ORF">NTEN_LOCUS5061</name>
</gene>
<dbReference type="EMBL" id="CADCXU010007337">
    <property type="protein sequence ID" value="CAA9998778.1"/>
    <property type="molecule type" value="Genomic_DNA"/>
</dbReference>
<dbReference type="AlphaFoldDB" id="A0A6H5G7D8"/>
<keyword evidence="2" id="KW-1185">Reference proteome</keyword>
<reference evidence="1 2" key="1">
    <citation type="submission" date="2020-02" db="EMBL/GenBank/DDBJ databases">
        <authorList>
            <person name="Ferguson B K."/>
        </authorList>
    </citation>
    <scope>NUCLEOTIDE SEQUENCE [LARGE SCALE GENOMIC DNA]</scope>
</reference>
<organism evidence="1 2">
    <name type="scientific">Nesidiocoris tenuis</name>
    <dbReference type="NCBI Taxonomy" id="355587"/>
    <lineage>
        <taxon>Eukaryota</taxon>
        <taxon>Metazoa</taxon>
        <taxon>Ecdysozoa</taxon>
        <taxon>Arthropoda</taxon>
        <taxon>Hexapoda</taxon>
        <taxon>Insecta</taxon>
        <taxon>Pterygota</taxon>
        <taxon>Neoptera</taxon>
        <taxon>Paraneoptera</taxon>
        <taxon>Hemiptera</taxon>
        <taxon>Heteroptera</taxon>
        <taxon>Panheteroptera</taxon>
        <taxon>Cimicomorpha</taxon>
        <taxon>Miridae</taxon>
        <taxon>Dicyphina</taxon>
        <taxon>Nesidiocoris</taxon>
    </lineage>
</organism>
<protein>
    <submittedName>
        <fullName evidence="1">Uncharacterized protein</fullName>
    </submittedName>
</protein>
<evidence type="ECO:0000313" key="2">
    <source>
        <dbReference type="Proteomes" id="UP000479000"/>
    </source>
</evidence>